<dbReference type="InterPro" id="IPR002048">
    <property type="entry name" value="EF_hand_dom"/>
</dbReference>
<feature type="domain" description="EF-hand" evidence="5">
    <location>
        <begin position="67"/>
        <end position="102"/>
    </location>
</feature>
<keyword evidence="3" id="KW-0677">Repeat</keyword>
<dbReference type="PROSITE" id="PS00018">
    <property type="entry name" value="EF_HAND_1"/>
    <property type="match status" value="2"/>
</dbReference>
<keyword evidence="4" id="KW-0106">Calcium</keyword>
<dbReference type="PANTHER" id="PTHR10891">
    <property type="entry name" value="EF-HAND CALCIUM-BINDING DOMAIN CONTAINING PROTEIN"/>
    <property type="match status" value="1"/>
</dbReference>
<evidence type="ECO:0000313" key="7">
    <source>
        <dbReference type="Proteomes" id="UP001454036"/>
    </source>
</evidence>
<evidence type="ECO:0000256" key="4">
    <source>
        <dbReference type="ARBA" id="ARBA00022837"/>
    </source>
</evidence>
<feature type="domain" description="EF-hand" evidence="5">
    <location>
        <begin position="103"/>
        <end position="139"/>
    </location>
</feature>
<keyword evidence="7" id="KW-1185">Reference proteome</keyword>
<protein>
    <recommendedName>
        <fullName evidence="5">EF-hand domain-containing protein</fullName>
    </recommendedName>
</protein>
<organism evidence="6 7">
    <name type="scientific">Lithospermum erythrorhizon</name>
    <name type="common">Purple gromwell</name>
    <name type="synonym">Lithospermum officinale var. erythrorhizon</name>
    <dbReference type="NCBI Taxonomy" id="34254"/>
    <lineage>
        <taxon>Eukaryota</taxon>
        <taxon>Viridiplantae</taxon>
        <taxon>Streptophyta</taxon>
        <taxon>Embryophyta</taxon>
        <taxon>Tracheophyta</taxon>
        <taxon>Spermatophyta</taxon>
        <taxon>Magnoliopsida</taxon>
        <taxon>eudicotyledons</taxon>
        <taxon>Gunneridae</taxon>
        <taxon>Pentapetalae</taxon>
        <taxon>asterids</taxon>
        <taxon>lamiids</taxon>
        <taxon>Boraginales</taxon>
        <taxon>Boraginaceae</taxon>
        <taxon>Boraginoideae</taxon>
        <taxon>Lithospermeae</taxon>
        <taxon>Lithospermum</taxon>
    </lineage>
</organism>
<evidence type="ECO:0000256" key="2">
    <source>
        <dbReference type="ARBA" id="ARBA00022723"/>
    </source>
</evidence>
<evidence type="ECO:0000256" key="1">
    <source>
        <dbReference type="ARBA" id="ARBA00003291"/>
    </source>
</evidence>
<dbReference type="PROSITE" id="PS50222">
    <property type="entry name" value="EF_HAND_2"/>
    <property type="match status" value="2"/>
</dbReference>
<proteinExistence type="predicted"/>
<dbReference type="GO" id="GO:0005509">
    <property type="term" value="F:calcium ion binding"/>
    <property type="evidence" value="ECO:0007669"/>
    <property type="project" value="InterPro"/>
</dbReference>
<dbReference type="Pfam" id="PF13499">
    <property type="entry name" value="EF-hand_7"/>
    <property type="match status" value="1"/>
</dbReference>
<reference evidence="6 7" key="1">
    <citation type="submission" date="2024-01" db="EMBL/GenBank/DDBJ databases">
        <title>The complete chloroplast genome sequence of Lithospermum erythrorhizon: insights into the phylogenetic relationship among Boraginaceae species and the maternal lineages of purple gromwells.</title>
        <authorList>
            <person name="Okada T."/>
            <person name="Watanabe K."/>
        </authorList>
    </citation>
    <scope>NUCLEOTIDE SEQUENCE [LARGE SCALE GENOMIC DNA]</scope>
</reference>
<comment type="function">
    <text evidence="1">Potential calcium sensor.</text>
</comment>
<dbReference type="AlphaFoldDB" id="A0AAV3PWK3"/>
<name>A0AAV3PWK3_LITER</name>
<dbReference type="InterPro" id="IPR018247">
    <property type="entry name" value="EF_Hand_1_Ca_BS"/>
</dbReference>
<evidence type="ECO:0000313" key="6">
    <source>
        <dbReference type="EMBL" id="GAA0155312.1"/>
    </source>
</evidence>
<comment type="caution">
    <text evidence="6">The sequence shown here is derived from an EMBL/GenBank/DDBJ whole genome shotgun (WGS) entry which is preliminary data.</text>
</comment>
<dbReference type="SUPFAM" id="SSF47473">
    <property type="entry name" value="EF-hand"/>
    <property type="match status" value="1"/>
</dbReference>
<evidence type="ECO:0000259" key="5">
    <source>
        <dbReference type="PROSITE" id="PS50222"/>
    </source>
</evidence>
<dbReference type="SMART" id="SM00054">
    <property type="entry name" value="EFh"/>
    <property type="match status" value="3"/>
</dbReference>
<dbReference type="FunFam" id="1.10.238.10:FF:000089">
    <property type="entry name" value="calmodulin-like protein 3"/>
    <property type="match status" value="1"/>
</dbReference>
<dbReference type="InterPro" id="IPR011992">
    <property type="entry name" value="EF-hand-dom_pair"/>
</dbReference>
<keyword evidence="2" id="KW-0479">Metal-binding</keyword>
<dbReference type="Gene3D" id="1.10.238.10">
    <property type="entry name" value="EF-hand"/>
    <property type="match status" value="1"/>
</dbReference>
<dbReference type="Proteomes" id="UP001454036">
    <property type="component" value="Unassembled WGS sequence"/>
</dbReference>
<dbReference type="EMBL" id="BAABME010002593">
    <property type="protein sequence ID" value="GAA0155312.1"/>
    <property type="molecule type" value="Genomic_DNA"/>
</dbReference>
<evidence type="ECO:0000256" key="3">
    <source>
        <dbReference type="ARBA" id="ARBA00022737"/>
    </source>
</evidence>
<dbReference type="InterPro" id="IPR039647">
    <property type="entry name" value="EF_hand_pair_protein_CML-like"/>
</dbReference>
<dbReference type="CDD" id="cd00051">
    <property type="entry name" value="EFh"/>
    <property type="match status" value="1"/>
</dbReference>
<accession>A0AAV3PWK3</accession>
<sequence length="139" mass="15804">MHFLGFTTSSDEVSRMMEELDSDKDGFFNLQYCILSKPFSFRHATLEKLRHVYVSMLYRGKQNCGDGGIRELKKAFKMFDEDGDGVISVGELHSMLTRLGDDCTRQDCEEMIKSVDGDGDGDGSLNFAEFKQMMTNNKK</sequence>
<dbReference type="GO" id="GO:0005737">
    <property type="term" value="C:cytoplasm"/>
    <property type="evidence" value="ECO:0007669"/>
    <property type="project" value="UniProtKB-ARBA"/>
</dbReference>
<gene>
    <name evidence="6" type="ORF">LIER_13070</name>
</gene>